<dbReference type="PRINTS" id="PR00084">
    <property type="entry name" value="MTLDHDRGNASE"/>
</dbReference>
<accession>A0A085JBH9</accession>
<dbReference type="InterPro" id="IPR036291">
    <property type="entry name" value="NAD(P)-bd_dom_sf"/>
</dbReference>
<evidence type="ECO:0000259" key="3">
    <source>
        <dbReference type="Pfam" id="PF08125"/>
    </source>
</evidence>
<dbReference type="RefSeq" id="WP_241964891.1">
    <property type="nucleotide sequence ID" value="NZ_ATMJ01000072.1"/>
</dbReference>
<dbReference type="EC" id="1.-.-.-" evidence="4"/>
<gene>
    <name evidence="4" type="ORF">GTPT_2866</name>
</gene>
<keyword evidence="1 4" id="KW-0560">Oxidoreductase</keyword>
<feature type="domain" description="Mannitol dehydrogenase C-terminal" evidence="3">
    <location>
        <begin position="269"/>
        <end position="456"/>
    </location>
</feature>
<dbReference type="Pfam" id="PF01232">
    <property type="entry name" value="Mannitol_dh"/>
    <property type="match status" value="1"/>
</dbReference>
<dbReference type="InterPro" id="IPR013328">
    <property type="entry name" value="6PGD_dom2"/>
</dbReference>
<protein>
    <submittedName>
        <fullName evidence="4">D-arabinitol 4-dehydrogenase</fullName>
        <ecNumber evidence="4">1.-.-.-</ecNumber>
        <ecNumber evidence="4">1.1.1.11</ecNumber>
    </submittedName>
</protein>
<dbReference type="InterPro" id="IPR000669">
    <property type="entry name" value="Mannitol_DH"/>
</dbReference>
<dbReference type="SUPFAM" id="SSF51735">
    <property type="entry name" value="NAD(P)-binding Rossmann-fold domains"/>
    <property type="match status" value="1"/>
</dbReference>
<dbReference type="Proteomes" id="UP000028602">
    <property type="component" value="Unassembled WGS sequence"/>
</dbReference>
<dbReference type="eggNOG" id="COG0246">
    <property type="taxonomic scope" value="Bacteria"/>
</dbReference>
<feature type="domain" description="Mannitol dehydrogenase N-terminal" evidence="2">
    <location>
        <begin position="12"/>
        <end position="261"/>
    </location>
</feature>
<dbReference type="InterPro" id="IPR050025">
    <property type="entry name" value="DalD"/>
</dbReference>
<name>A0A085JBH9_9GAMM</name>
<dbReference type="Pfam" id="PF08125">
    <property type="entry name" value="Mannitol_dh_C"/>
    <property type="match status" value="1"/>
</dbReference>
<dbReference type="NCBIfam" id="NF043014">
    <property type="entry name" value="DArabDhDalD"/>
    <property type="match status" value="1"/>
</dbReference>
<comment type="caution">
    <text evidence="4">The sequence shown here is derived from an EMBL/GenBank/DDBJ whole genome shotgun (WGS) entry which is preliminary data.</text>
</comment>
<dbReference type="EMBL" id="JMPR01000043">
    <property type="protein sequence ID" value="KFD17825.1"/>
    <property type="molecule type" value="Genomic_DNA"/>
</dbReference>
<dbReference type="Gene3D" id="3.40.50.720">
    <property type="entry name" value="NAD(P)-binding Rossmann-like Domain"/>
    <property type="match status" value="1"/>
</dbReference>
<dbReference type="GO" id="GO:0047813">
    <property type="term" value="F:D-arabinitol 4-dehydrogenase activity"/>
    <property type="evidence" value="ECO:0007669"/>
    <property type="project" value="UniProtKB-EC"/>
</dbReference>
<evidence type="ECO:0000259" key="2">
    <source>
        <dbReference type="Pfam" id="PF01232"/>
    </source>
</evidence>
<dbReference type="PANTHER" id="PTHR43362">
    <property type="entry name" value="MANNITOL DEHYDROGENASE DSF1-RELATED"/>
    <property type="match status" value="1"/>
</dbReference>
<dbReference type="InterPro" id="IPR008927">
    <property type="entry name" value="6-PGluconate_DH-like_C_sf"/>
</dbReference>
<dbReference type="PANTHER" id="PTHR43362:SF7">
    <property type="entry name" value="D-MANNONATE OXIDOREDUCTASE"/>
    <property type="match status" value="1"/>
</dbReference>
<reference evidence="4 5" key="1">
    <citation type="submission" date="2014-05" db="EMBL/GenBank/DDBJ databases">
        <title>ATOL: Assembling a taxonomically balanced genome-scale reconstruction of the evolutionary history of the Enterobacteriaceae.</title>
        <authorList>
            <person name="Plunkett G.III."/>
            <person name="Neeno-Eckwall E.C."/>
            <person name="Glasner J.D."/>
            <person name="Perna N.T."/>
        </authorList>
    </citation>
    <scope>NUCLEOTIDE SEQUENCE [LARGE SCALE GENOMIC DNA]</scope>
    <source>
        <strain evidence="4 5">ATCC 33301</strain>
    </source>
</reference>
<dbReference type="SUPFAM" id="SSF48179">
    <property type="entry name" value="6-phosphogluconate dehydrogenase C-terminal domain-like"/>
    <property type="match status" value="1"/>
</dbReference>
<dbReference type="InterPro" id="IPR013118">
    <property type="entry name" value="Mannitol_DH_C"/>
</dbReference>
<organism evidence="4 5">
    <name type="scientific">Tatumella ptyseos ATCC 33301</name>
    <dbReference type="NCBI Taxonomy" id="1005995"/>
    <lineage>
        <taxon>Bacteria</taxon>
        <taxon>Pseudomonadati</taxon>
        <taxon>Pseudomonadota</taxon>
        <taxon>Gammaproteobacteria</taxon>
        <taxon>Enterobacterales</taxon>
        <taxon>Erwiniaceae</taxon>
        <taxon>Tatumella</taxon>
    </lineage>
</organism>
<dbReference type="GO" id="GO:0008866">
    <property type="term" value="F:fructuronate reductase activity"/>
    <property type="evidence" value="ECO:0007669"/>
    <property type="project" value="TreeGrafter"/>
</dbReference>
<sequence length="468" mass="52064">MTTKRTEQSVWLHLGAGAFHRAHQCWYLNELHESGDTLWSISLANIRNSSTQQTLKHLARQQGRYTLEVISPEGNIAYHTLSAIRNVILWDPQIQAVVSEGSRPETRIISFTVTEGGYFLTDDGHLDLNAAPIQSDLAGTADTVTLYGALYKILTARRENNAGPVTLLSCDNLRSNGESFRRGLTEFVAARQDDALARWLEQNISTPDGMVDRITPASDDGLLQRLRAQGINDDNAPVSCESFTQWVMRDDFIAGRPALEKAGVEFADDVIPYEEAKIRVLNASHSGIAWAGGLLGKDYIDQSLLPEVRQWITEYVSQDVIPALGDSPIDLTRYCQTVLQRFGNERVRDTCQRVSSDSIAKLHEFIVPTLKARYQQGKTPQATLRLVALYFLFMQKVAGHTLPFDYQDRACGSVDFKAIFASVDPVTAFAGQKKLLGSLAGEPKFIADLTRTIDDMQQQLKIMGDDKP</sequence>
<keyword evidence="5" id="KW-1185">Reference proteome</keyword>
<evidence type="ECO:0000313" key="5">
    <source>
        <dbReference type="Proteomes" id="UP000028602"/>
    </source>
</evidence>
<dbReference type="InterPro" id="IPR013131">
    <property type="entry name" value="Mannitol_DH_N"/>
</dbReference>
<dbReference type="AlphaFoldDB" id="A0A085JBH9"/>
<proteinExistence type="predicted"/>
<dbReference type="GO" id="GO:0042840">
    <property type="term" value="P:D-glucuronate catabolic process"/>
    <property type="evidence" value="ECO:0007669"/>
    <property type="project" value="TreeGrafter"/>
</dbReference>
<evidence type="ECO:0000256" key="1">
    <source>
        <dbReference type="ARBA" id="ARBA00023002"/>
    </source>
</evidence>
<dbReference type="InterPro" id="IPR050988">
    <property type="entry name" value="Mannitol_DH/Oxidoreductase"/>
</dbReference>
<dbReference type="EC" id="1.1.1.11" evidence="4"/>
<evidence type="ECO:0000313" key="4">
    <source>
        <dbReference type="EMBL" id="KFD17825.1"/>
    </source>
</evidence>
<dbReference type="Gene3D" id="1.10.1040.10">
    <property type="entry name" value="N-(1-d-carboxylethyl)-l-norvaline Dehydrogenase, domain 2"/>
    <property type="match status" value="1"/>
</dbReference>